<dbReference type="AlphaFoldDB" id="A0A0L0SVC9"/>
<keyword evidence="4" id="KW-1185">Reference proteome</keyword>
<dbReference type="CDD" id="cd18793">
    <property type="entry name" value="SF2_C_SNF"/>
    <property type="match status" value="1"/>
</dbReference>
<protein>
    <recommendedName>
        <fullName evidence="2">Helicase C-terminal domain-containing protein</fullName>
    </recommendedName>
</protein>
<organism evidence="3 4">
    <name type="scientific">Allomyces macrogynus (strain ATCC 38327)</name>
    <name type="common">Allomyces javanicus var. macrogynus</name>
    <dbReference type="NCBI Taxonomy" id="578462"/>
    <lineage>
        <taxon>Eukaryota</taxon>
        <taxon>Fungi</taxon>
        <taxon>Fungi incertae sedis</taxon>
        <taxon>Blastocladiomycota</taxon>
        <taxon>Blastocladiomycetes</taxon>
        <taxon>Blastocladiales</taxon>
        <taxon>Blastocladiaceae</taxon>
        <taxon>Allomyces</taxon>
    </lineage>
</organism>
<dbReference type="GO" id="GO:0016787">
    <property type="term" value="F:hydrolase activity"/>
    <property type="evidence" value="ECO:0007669"/>
    <property type="project" value="UniProtKB-KW"/>
</dbReference>
<evidence type="ECO:0000256" key="1">
    <source>
        <dbReference type="ARBA" id="ARBA00022801"/>
    </source>
</evidence>
<reference evidence="4" key="2">
    <citation type="submission" date="2009-11" db="EMBL/GenBank/DDBJ databases">
        <title>The Genome Sequence of Allomyces macrogynus strain ATCC 38327.</title>
        <authorList>
            <consortium name="The Broad Institute Genome Sequencing Platform"/>
            <person name="Russ C."/>
            <person name="Cuomo C."/>
            <person name="Shea T."/>
            <person name="Young S.K."/>
            <person name="Zeng Q."/>
            <person name="Koehrsen M."/>
            <person name="Haas B."/>
            <person name="Borodovsky M."/>
            <person name="Guigo R."/>
            <person name="Alvarado L."/>
            <person name="Berlin A."/>
            <person name="Borenstein D."/>
            <person name="Chen Z."/>
            <person name="Engels R."/>
            <person name="Freedman E."/>
            <person name="Gellesch M."/>
            <person name="Goldberg J."/>
            <person name="Griggs A."/>
            <person name="Gujja S."/>
            <person name="Heiman D."/>
            <person name="Hepburn T."/>
            <person name="Howarth C."/>
            <person name="Jen D."/>
            <person name="Larson L."/>
            <person name="Lewis B."/>
            <person name="Mehta T."/>
            <person name="Park D."/>
            <person name="Pearson M."/>
            <person name="Roberts A."/>
            <person name="Saif S."/>
            <person name="Shenoy N."/>
            <person name="Sisk P."/>
            <person name="Stolte C."/>
            <person name="Sykes S."/>
            <person name="Walk T."/>
            <person name="White J."/>
            <person name="Yandava C."/>
            <person name="Burger G."/>
            <person name="Gray M.W."/>
            <person name="Holland P.W.H."/>
            <person name="King N."/>
            <person name="Lang F.B.F."/>
            <person name="Roger A.J."/>
            <person name="Ruiz-Trillo I."/>
            <person name="Lander E."/>
            <person name="Nusbaum C."/>
        </authorList>
    </citation>
    <scope>NUCLEOTIDE SEQUENCE [LARGE SCALE GENOMIC DNA]</scope>
    <source>
        <strain evidence="4">ATCC 38327</strain>
    </source>
</reference>
<proteinExistence type="predicted"/>
<dbReference type="eggNOG" id="KOG0389">
    <property type="taxonomic scope" value="Eukaryota"/>
</dbReference>
<reference evidence="3 4" key="1">
    <citation type="submission" date="2009-11" db="EMBL/GenBank/DDBJ databases">
        <title>Annotation of Allomyces macrogynus ATCC 38327.</title>
        <authorList>
            <consortium name="The Broad Institute Genome Sequencing Platform"/>
            <person name="Russ C."/>
            <person name="Cuomo C."/>
            <person name="Burger G."/>
            <person name="Gray M.W."/>
            <person name="Holland P.W.H."/>
            <person name="King N."/>
            <person name="Lang F.B.F."/>
            <person name="Roger A.J."/>
            <person name="Ruiz-Trillo I."/>
            <person name="Young S.K."/>
            <person name="Zeng Q."/>
            <person name="Gargeya S."/>
            <person name="Fitzgerald M."/>
            <person name="Haas B."/>
            <person name="Abouelleil A."/>
            <person name="Alvarado L."/>
            <person name="Arachchi H.M."/>
            <person name="Berlin A."/>
            <person name="Chapman S.B."/>
            <person name="Gearin G."/>
            <person name="Goldberg J."/>
            <person name="Griggs A."/>
            <person name="Gujja S."/>
            <person name="Hansen M."/>
            <person name="Heiman D."/>
            <person name="Howarth C."/>
            <person name="Larimer J."/>
            <person name="Lui A."/>
            <person name="MacDonald P.J.P."/>
            <person name="McCowen C."/>
            <person name="Montmayeur A."/>
            <person name="Murphy C."/>
            <person name="Neiman D."/>
            <person name="Pearson M."/>
            <person name="Priest M."/>
            <person name="Roberts A."/>
            <person name="Saif S."/>
            <person name="Shea T."/>
            <person name="Sisk P."/>
            <person name="Stolte C."/>
            <person name="Sykes S."/>
            <person name="Wortman J."/>
            <person name="Nusbaum C."/>
            <person name="Birren B."/>
        </authorList>
    </citation>
    <scope>NUCLEOTIDE SEQUENCE [LARGE SCALE GENOMIC DNA]</scope>
    <source>
        <strain evidence="3 4">ATCC 38327</strain>
    </source>
</reference>
<accession>A0A0L0SVC9</accession>
<dbReference type="PANTHER" id="PTHR10799">
    <property type="entry name" value="SNF2/RAD54 HELICASE FAMILY"/>
    <property type="match status" value="1"/>
</dbReference>
<sequence>MCLDVLEAFLTTLGYKYLRLDGTTPVVERQGLVDEFQENEEIFVFLLSTKAGGLGLNLTAANTVIIHDLDFNPFNDAQACDRAWRLGQTRPVQVIKLVCKDTIEDVIYRRQEAKLILDQRLQEGVGAGGDAAATGNSDEDDASLAAAVGVQGD</sequence>
<evidence type="ECO:0000313" key="3">
    <source>
        <dbReference type="EMBL" id="KNE66350.1"/>
    </source>
</evidence>
<keyword evidence="1" id="KW-0378">Hydrolase</keyword>
<dbReference type="VEuPathDB" id="FungiDB:AMAG_11493"/>
<dbReference type="InterPro" id="IPR049730">
    <property type="entry name" value="SNF2/RAD54-like_C"/>
</dbReference>
<dbReference type="PROSITE" id="PS51194">
    <property type="entry name" value="HELICASE_CTER"/>
    <property type="match status" value="1"/>
</dbReference>
<evidence type="ECO:0000259" key="2">
    <source>
        <dbReference type="PROSITE" id="PS51194"/>
    </source>
</evidence>
<dbReference type="SUPFAM" id="SSF52540">
    <property type="entry name" value="P-loop containing nucleoside triphosphate hydrolases"/>
    <property type="match status" value="1"/>
</dbReference>
<dbReference type="Gene3D" id="3.40.50.300">
    <property type="entry name" value="P-loop containing nucleotide triphosphate hydrolases"/>
    <property type="match status" value="1"/>
</dbReference>
<dbReference type="STRING" id="578462.A0A0L0SVC9"/>
<gene>
    <name evidence="3" type="ORF">AMAG_11493</name>
</gene>
<dbReference type="OMA" id="MIHIVES"/>
<name>A0A0L0SVC9_ALLM3</name>
<feature type="domain" description="Helicase C-terminal" evidence="2">
    <location>
        <begin position="1"/>
        <end position="132"/>
    </location>
</feature>
<dbReference type="SMART" id="SM00490">
    <property type="entry name" value="HELICc"/>
    <property type="match status" value="1"/>
</dbReference>
<dbReference type="Proteomes" id="UP000054350">
    <property type="component" value="Unassembled WGS sequence"/>
</dbReference>
<dbReference type="InterPro" id="IPR001650">
    <property type="entry name" value="Helicase_C-like"/>
</dbReference>
<evidence type="ECO:0000313" key="4">
    <source>
        <dbReference type="Proteomes" id="UP000054350"/>
    </source>
</evidence>
<dbReference type="OrthoDB" id="448448at2759"/>
<dbReference type="Pfam" id="PF00271">
    <property type="entry name" value="Helicase_C"/>
    <property type="match status" value="1"/>
</dbReference>
<dbReference type="InterPro" id="IPR027417">
    <property type="entry name" value="P-loop_NTPase"/>
</dbReference>
<dbReference type="EMBL" id="GG745350">
    <property type="protein sequence ID" value="KNE66350.1"/>
    <property type="molecule type" value="Genomic_DNA"/>
</dbReference>